<evidence type="ECO:0000313" key="1">
    <source>
        <dbReference type="EMBL" id="CAD7224201.1"/>
    </source>
</evidence>
<accession>A0A7R8W7E0</accession>
<dbReference type="EMBL" id="OB660326">
    <property type="protein sequence ID" value="CAD7224201.1"/>
    <property type="molecule type" value="Genomic_DNA"/>
</dbReference>
<protein>
    <submittedName>
        <fullName evidence="1">Uncharacterized protein</fullName>
    </submittedName>
</protein>
<reference evidence="1" key="1">
    <citation type="submission" date="2020-11" db="EMBL/GenBank/DDBJ databases">
        <authorList>
            <person name="Tran Van P."/>
        </authorList>
    </citation>
    <scope>NUCLEOTIDE SEQUENCE</scope>
</reference>
<dbReference type="AlphaFoldDB" id="A0A7R8W7E0"/>
<organism evidence="1">
    <name type="scientific">Cyprideis torosa</name>
    <dbReference type="NCBI Taxonomy" id="163714"/>
    <lineage>
        <taxon>Eukaryota</taxon>
        <taxon>Metazoa</taxon>
        <taxon>Ecdysozoa</taxon>
        <taxon>Arthropoda</taxon>
        <taxon>Crustacea</taxon>
        <taxon>Oligostraca</taxon>
        <taxon>Ostracoda</taxon>
        <taxon>Podocopa</taxon>
        <taxon>Podocopida</taxon>
        <taxon>Cytherocopina</taxon>
        <taxon>Cytheroidea</taxon>
        <taxon>Cytherideidae</taxon>
        <taxon>Cyprideis</taxon>
    </lineage>
</organism>
<sequence>MPPRILPAASGKKTFFVQALDALGFVGSKMTINFGSLVIYFPRLAVQDGVLSLVVSSLQGLKGRGELQRNHERIFGQPVVAELANIPHVLCVHRDSYKNQHGCVLLYNRCESYNTV</sequence>
<proteinExistence type="predicted"/>
<gene>
    <name evidence="1" type="ORF">CTOB1V02_LOCUS2171</name>
</gene>
<name>A0A7R8W7E0_9CRUS</name>